<reference evidence="1 2" key="1">
    <citation type="submission" date="2017-03" db="EMBL/GenBank/DDBJ databases">
        <title>Salmonella serotype comparative study.</title>
        <authorList>
            <person name="Liao J."/>
        </authorList>
    </citation>
    <scope>NUCLEOTIDE SEQUENCE [LARGE SCALE GENOMIC DNA]</scope>
    <source>
        <strain evidence="1 2">NY_FSL S10-1448</strain>
    </source>
</reference>
<evidence type="ECO:0008006" key="3">
    <source>
        <dbReference type="Google" id="ProtNLM"/>
    </source>
</evidence>
<evidence type="ECO:0000313" key="2">
    <source>
        <dbReference type="Proteomes" id="UP000868515"/>
    </source>
</evidence>
<sequence length="61" mass="6960">MRIEVLLYLKTRPGESPVWDVEQLRLWWVDSLNGDLFACHAQGGEDGKCVARDVVAAHDHR</sequence>
<dbReference type="AlphaFoldDB" id="A0A974QDY9"/>
<dbReference type="Proteomes" id="UP000868515">
    <property type="component" value="Unassembled WGS sequence"/>
</dbReference>
<gene>
    <name evidence="1" type="ORF">R537_20805</name>
</gene>
<evidence type="ECO:0000313" key="1">
    <source>
        <dbReference type="EMBL" id="OSD66073.1"/>
    </source>
</evidence>
<organism evidence="1 2">
    <name type="scientific">Salmonella enterica subsp. enterica serovar Rough O:d:1,7</name>
    <dbReference type="NCBI Taxonomy" id="1974323"/>
    <lineage>
        <taxon>Bacteria</taxon>
        <taxon>Pseudomonadati</taxon>
        <taxon>Pseudomonadota</taxon>
        <taxon>Gammaproteobacteria</taxon>
        <taxon>Enterobacterales</taxon>
        <taxon>Enterobacteriaceae</taxon>
        <taxon>Salmonella</taxon>
    </lineage>
</organism>
<dbReference type="Gene3D" id="2.120.10.30">
    <property type="entry name" value="TolB, C-terminal domain"/>
    <property type="match status" value="1"/>
</dbReference>
<accession>A0A974QDY9</accession>
<name>A0A974QDY9_SALET</name>
<proteinExistence type="predicted"/>
<protein>
    <recommendedName>
        <fullName evidence="3">SMP-30/gluconolactonase/LRE family protein</fullName>
    </recommendedName>
</protein>
<dbReference type="EMBL" id="NBPI01000020">
    <property type="protein sequence ID" value="OSD66073.1"/>
    <property type="molecule type" value="Genomic_DNA"/>
</dbReference>
<comment type="caution">
    <text evidence="1">The sequence shown here is derived from an EMBL/GenBank/DDBJ whole genome shotgun (WGS) entry which is preliminary data.</text>
</comment>
<dbReference type="InterPro" id="IPR011042">
    <property type="entry name" value="6-blade_b-propeller_TolB-like"/>
</dbReference>